<dbReference type="NCBIfam" id="NF006159">
    <property type="entry name" value="PRK08303.1"/>
    <property type="match status" value="1"/>
</dbReference>
<name>A0ABN2H138_9ACTN</name>
<proteinExistence type="predicted"/>
<dbReference type="Proteomes" id="UP001500618">
    <property type="component" value="Unassembled WGS sequence"/>
</dbReference>
<comment type="caution">
    <text evidence="1">The sequence shown here is derived from an EMBL/GenBank/DDBJ whole genome shotgun (WGS) entry which is preliminary data.</text>
</comment>
<dbReference type="Pfam" id="PF00106">
    <property type="entry name" value="adh_short"/>
    <property type="match status" value="1"/>
</dbReference>
<reference evidence="1 2" key="1">
    <citation type="journal article" date="2019" name="Int. J. Syst. Evol. Microbiol.">
        <title>The Global Catalogue of Microorganisms (GCM) 10K type strain sequencing project: providing services to taxonomists for standard genome sequencing and annotation.</title>
        <authorList>
            <consortium name="The Broad Institute Genomics Platform"/>
            <consortium name="The Broad Institute Genome Sequencing Center for Infectious Disease"/>
            <person name="Wu L."/>
            <person name="Ma J."/>
        </authorList>
    </citation>
    <scope>NUCLEOTIDE SEQUENCE [LARGE SCALE GENOMIC DNA]</scope>
    <source>
        <strain evidence="1 2">JCM 14718</strain>
    </source>
</reference>
<sequence>MTLSNAVVLVAGGTRGGSRAIAVQFGAAGATVYVTGRSSRAGRSPMNRPETVEETAEMVDAAGGRGIAVAVDHQDEKQVQELVERIDREQNGRLDILVNGIWGGDPLAHWDVPFWEQPIGDAIQLLRQGVETHLITSRFAVPLMVARKSGLIIELTDGTADSYRGSLYYDLVKSSVNRLALAQAADLRSYGITAVALSPGFLRSEAMLDHFGVSEENWRDGTQKDPHFIISETPTYLGRAAVALASDPDLRRWSGKAVGTQELSSVYGFTDIDGTRPDTERYFAEVVYGNKPPSENYRS</sequence>
<dbReference type="InterPro" id="IPR002347">
    <property type="entry name" value="SDR_fam"/>
</dbReference>
<gene>
    <name evidence="1" type="ORF">GCM10009765_31730</name>
</gene>
<dbReference type="EMBL" id="BAAANY010000009">
    <property type="protein sequence ID" value="GAA1680195.1"/>
    <property type="molecule type" value="Genomic_DNA"/>
</dbReference>
<accession>A0ABN2H138</accession>
<dbReference type="SUPFAM" id="SSF51735">
    <property type="entry name" value="NAD(P)-binding Rossmann-fold domains"/>
    <property type="match status" value="1"/>
</dbReference>
<dbReference type="PANTHER" id="PTHR44147:SF2">
    <property type="entry name" value="DEHYDROGENASE_REDUCTASE SDR FAMILY MEMBER 1"/>
    <property type="match status" value="1"/>
</dbReference>
<dbReference type="RefSeq" id="WP_344311018.1">
    <property type="nucleotide sequence ID" value="NZ_BAAANY010000009.1"/>
</dbReference>
<organism evidence="1 2">
    <name type="scientific">Fodinicola feengrottensis</name>
    <dbReference type="NCBI Taxonomy" id="435914"/>
    <lineage>
        <taxon>Bacteria</taxon>
        <taxon>Bacillati</taxon>
        <taxon>Actinomycetota</taxon>
        <taxon>Actinomycetes</taxon>
        <taxon>Mycobacteriales</taxon>
        <taxon>Fodinicola</taxon>
    </lineage>
</organism>
<dbReference type="Gene3D" id="3.40.50.720">
    <property type="entry name" value="NAD(P)-binding Rossmann-like Domain"/>
    <property type="match status" value="1"/>
</dbReference>
<dbReference type="PRINTS" id="PR00081">
    <property type="entry name" value="GDHRDH"/>
</dbReference>
<evidence type="ECO:0000313" key="2">
    <source>
        <dbReference type="Proteomes" id="UP001500618"/>
    </source>
</evidence>
<dbReference type="InterPro" id="IPR036291">
    <property type="entry name" value="NAD(P)-bd_dom_sf"/>
</dbReference>
<evidence type="ECO:0000313" key="1">
    <source>
        <dbReference type="EMBL" id="GAA1680195.1"/>
    </source>
</evidence>
<protein>
    <submittedName>
        <fullName evidence="1">SDR family oxidoreductase</fullName>
    </submittedName>
</protein>
<dbReference type="PANTHER" id="PTHR44147">
    <property type="entry name" value="DEHYDROGENASE/REDUCTASE SDR FAMILY MEMBER 1"/>
    <property type="match status" value="1"/>
</dbReference>
<keyword evidence="2" id="KW-1185">Reference proteome</keyword>